<evidence type="ECO:0000256" key="1">
    <source>
        <dbReference type="ARBA" id="ARBA00023125"/>
    </source>
</evidence>
<dbReference type="Proteomes" id="UP001409585">
    <property type="component" value="Unassembled WGS sequence"/>
</dbReference>
<accession>A0AAV3TWQ8</accession>
<gene>
    <name evidence="3" type="ORF">GCM10025791_01880</name>
</gene>
<dbReference type="Gene3D" id="2.60.120.10">
    <property type="entry name" value="Jelly Rolls"/>
    <property type="match status" value="1"/>
</dbReference>
<comment type="caution">
    <text evidence="3">The sequence shown here is derived from an EMBL/GenBank/DDBJ whole genome shotgun (WGS) entry which is preliminary data.</text>
</comment>
<dbReference type="InterPro" id="IPR001387">
    <property type="entry name" value="Cro/C1-type_HTH"/>
</dbReference>
<evidence type="ECO:0000313" key="3">
    <source>
        <dbReference type="EMBL" id="GAA4929779.1"/>
    </source>
</evidence>
<dbReference type="Gene3D" id="1.10.260.40">
    <property type="entry name" value="lambda repressor-like DNA-binding domains"/>
    <property type="match status" value="1"/>
</dbReference>
<organism evidence="3 4">
    <name type="scientific">Halioxenophilus aromaticivorans</name>
    <dbReference type="NCBI Taxonomy" id="1306992"/>
    <lineage>
        <taxon>Bacteria</taxon>
        <taxon>Pseudomonadati</taxon>
        <taxon>Pseudomonadota</taxon>
        <taxon>Gammaproteobacteria</taxon>
        <taxon>Alteromonadales</taxon>
        <taxon>Alteromonadaceae</taxon>
        <taxon>Halioxenophilus</taxon>
    </lineage>
</organism>
<evidence type="ECO:0000259" key="2">
    <source>
        <dbReference type="PROSITE" id="PS50943"/>
    </source>
</evidence>
<dbReference type="AlphaFoldDB" id="A0AAV3TWQ8"/>
<keyword evidence="4" id="KW-1185">Reference proteome</keyword>
<dbReference type="PROSITE" id="PS50943">
    <property type="entry name" value="HTH_CROC1"/>
    <property type="match status" value="1"/>
</dbReference>
<dbReference type="SMART" id="SM00530">
    <property type="entry name" value="HTH_XRE"/>
    <property type="match status" value="1"/>
</dbReference>
<dbReference type="PANTHER" id="PTHR46797:SF11">
    <property type="entry name" value="HTH-TYPE TRANSCRIPTIONAL REGULATOR PUUR"/>
    <property type="match status" value="1"/>
</dbReference>
<dbReference type="PANTHER" id="PTHR46797">
    <property type="entry name" value="HTH-TYPE TRANSCRIPTIONAL REGULATOR"/>
    <property type="match status" value="1"/>
</dbReference>
<feature type="domain" description="HTH cro/C1-type" evidence="2">
    <location>
        <begin position="9"/>
        <end position="63"/>
    </location>
</feature>
<sequence>MSLDVGQRLQLIRKINGWSQRELARRAGVTNSAISQMEQGRISPSVASLKKVLDGIPMGLGDFFSLDLSAAANAFYRSNQMPNVGEGSITAKLLAADKTNRSMSVTWEFYPPEADTGDALMNKAGECAGIIFDGELEVTVGAQTLSLRQGDGYYIDAMQPHRIRNSGTMGCIAISVVMETGGVASDGVQTGFETKFSD</sequence>
<dbReference type="CDD" id="cd00093">
    <property type="entry name" value="HTH_XRE"/>
    <property type="match status" value="1"/>
</dbReference>
<proteinExistence type="predicted"/>
<dbReference type="InterPro" id="IPR011051">
    <property type="entry name" value="RmlC_Cupin_sf"/>
</dbReference>
<dbReference type="InterPro" id="IPR050807">
    <property type="entry name" value="TransReg_Diox_bact_type"/>
</dbReference>
<dbReference type="SUPFAM" id="SSF51182">
    <property type="entry name" value="RmlC-like cupins"/>
    <property type="match status" value="1"/>
</dbReference>
<dbReference type="SUPFAM" id="SSF47413">
    <property type="entry name" value="lambda repressor-like DNA-binding domains"/>
    <property type="match status" value="1"/>
</dbReference>
<dbReference type="InterPro" id="IPR013096">
    <property type="entry name" value="Cupin_2"/>
</dbReference>
<dbReference type="InterPro" id="IPR010982">
    <property type="entry name" value="Lambda_DNA-bd_dom_sf"/>
</dbReference>
<keyword evidence="1" id="KW-0238">DNA-binding</keyword>
<name>A0AAV3TWQ8_9ALTE</name>
<dbReference type="GO" id="GO:0003677">
    <property type="term" value="F:DNA binding"/>
    <property type="evidence" value="ECO:0007669"/>
    <property type="project" value="UniProtKB-KW"/>
</dbReference>
<protein>
    <submittedName>
        <fullName evidence="3">Cupin domain-containing protein</fullName>
    </submittedName>
</protein>
<dbReference type="GO" id="GO:0003700">
    <property type="term" value="F:DNA-binding transcription factor activity"/>
    <property type="evidence" value="ECO:0007669"/>
    <property type="project" value="TreeGrafter"/>
</dbReference>
<dbReference type="Pfam" id="PF01381">
    <property type="entry name" value="HTH_3"/>
    <property type="match status" value="1"/>
</dbReference>
<dbReference type="RefSeq" id="WP_345415635.1">
    <property type="nucleotide sequence ID" value="NZ_AP031496.1"/>
</dbReference>
<dbReference type="EMBL" id="BAABLX010000001">
    <property type="protein sequence ID" value="GAA4929779.1"/>
    <property type="molecule type" value="Genomic_DNA"/>
</dbReference>
<dbReference type="Pfam" id="PF07883">
    <property type="entry name" value="Cupin_2"/>
    <property type="match status" value="1"/>
</dbReference>
<dbReference type="GO" id="GO:0005829">
    <property type="term" value="C:cytosol"/>
    <property type="evidence" value="ECO:0007669"/>
    <property type="project" value="TreeGrafter"/>
</dbReference>
<dbReference type="InterPro" id="IPR014710">
    <property type="entry name" value="RmlC-like_jellyroll"/>
</dbReference>
<reference evidence="4" key="1">
    <citation type="journal article" date="2019" name="Int. J. Syst. Evol. Microbiol.">
        <title>The Global Catalogue of Microorganisms (GCM) 10K type strain sequencing project: providing services to taxonomists for standard genome sequencing and annotation.</title>
        <authorList>
            <consortium name="The Broad Institute Genomics Platform"/>
            <consortium name="The Broad Institute Genome Sequencing Center for Infectious Disease"/>
            <person name="Wu L."/>
            <person name="Ma J."/>
        </authorList>
    </citation>
    <scope>NUCLEOTIDE SEQUENCE [LARGE SCALE GENOMIC DNA]</scope>
    <source>
        <strain evidence="4">JCM 19134</strain>
    </source>
</reference>
<dbReference type="CDD" id="cd02209">
    <property type="entry name" value="cupin_XRE_C"/>
    <property type="match status" value="1"/>
</dbReference>
<evidence type="ECO:0000313" key="4">
    <source>
        <dbReference type="Proteomes" id="UP001409585"/>
    </source>
</evidence>